<sequence length="339" mass="35561">MKAAVVAQAGARWEIREVPTPRPGPGQVLIKVHASGVCHNDVWLTSGVYPFPPLDPVVVGHEPAGEVVEVGEGVTSRKVGDRVGATWVQAGCGRCDYCRLGLPVTGQTGMNCAAPVMTGMTAPGGHAEYVAVAADSTVLLPDNVTYEQAAPVLCAGYTAWSALRAGEPRPYERVAVLGVGGLGHMALQYSKACGYETVAVTRSPDKHELARDLGADIVVGGGEELREAGGADVILVTGTSYPAASDALRGLRVNGRMVLATIDPAGSFAIDPTLQFFAQRQRIVGASHDGLPYLAEALDLVASGRVTPIVEVFPKEQIADVIDKVDKGEVRFRAVVTYH</sequence>
<evidence type="ECO:0000256" key="5">
    <source>
        <dbReference type="ARBA" id="ARBA00022833"/>
    </source>
</evidence>
<evidence type="ECO:0000256" key="7">
    <source>
        <dbReference type="ARBA" id="ARBA00049164"/>
    </source>
</evidence>
<evidence type="ECO:0000256" key="8">
    <source>
        <dbReference type="ARBA" id="ARBA00049243"/>
    </source>
</evidence>
<dbReference type="Gene3D" id="3.90.180.10">
    <property type="entry name" value="Medium-chain alcohol dehydrogenases, catalytic domain"/>
    <property type="match status" value="1"/>
</dbReference>
<evidence type="ECO:0000256" key="9">
    <source>
        <dbReference type="RuleBase" id="RU361277"/>
    </source>
</evidence>
<dbReference type="Proteomes" id="UP000603904">
    <property type="component" value="Unassembled WGS sequence"/>
</dbReference>
<comment type="cofactor">
    <cofactor evidence="1 9">
        <name>Zn(2+)</name>
        <dbReference type="ChEBI" id="CHEBI:29105"/>
    </cofactor>
</comment>
<name>A0ABQ4FYW1_9ACTN</name>
<dbReference type="CDD" id="cd08245">
    <property type="entry name" value="CAD"/>
    <property type="match status" value="1"/>
</dbReference>
<dbReference type="PANTHER" id="PTHR42940:SF8">
    <property type="entry name" value="VACUOLAR PROTEIN SORTING-ASSOCIATED PROTEIN 11"/>
    <property type="match status" value="1"/>
</dbReference>
<dbReference type="InterPro" id="IPR036291">
    <property type="entry name" value="NAD(P)-bd_dom_sf"/>
</dbReference>
<evidence type="ECO:0000256" key="3">
    <source>
        <dbReference type="ARBA" id="ARBA00013190"/>
    </source>
</evidence>
<evidence type="ECO:0000256" key="2">
    <source>
        <dbReference type="ARBA" id="ARBA00008072"/>
    </source>
</evidence>
<protein>
    <recommendedName>
        <fullName evidence="3">alcohol dehydrogenase</fullName>
        <ecNumber evidence="3">1.1.1.1</ecNumber>
    </recommendedName>
</protein>
<comment type="catalytic activity">
    <reaction evidence="7">
        <text>a secondary alcohol + NAD(+) = a ketone + NADH + H(+)</text>
        <dbReference type="Rhea" id="RHEA:10740"/>
        <dbReference type="ChEBI" id="CHEBI:15378"/>
        <dbReference type="ChEBI" id="CHEBI:17087"/>
        <dbReference type="ChEBI" id="CHEBI:35681"/>
        <dbReference type="ChEBI" id="CHEBI:57540"/>
        <dbReference type="ChEBI" id="CHEBI:57945"/>
        <dbReference type="EC" id="1.1.1.1"/>
    </reaction>
</comment>
<organism evidence="11 12">
    <name type="scientific">Microbispora corallina</name>
    <dbReference type="NCBI Taxonomy" id="83302"/>
    <lineage>
        <taxon>Bacteria</taxon>
        <taxon>Bacillati</taxon>
        <taxon>Actinomycetota</taxon>
        <taxon>Actinomycetes</taxon>
        <taxon>Streptosporangiales</taxon>
        <taxon>Streptosporangiaceae</taxon>
        <taxon>Microbispora</taxon>
    </lineage>
</organism>
<dbReference type="PROSITE" id="PS00059">
    <property type="entry name" value="ADH_ZINC"/>
    <property type="match status" value="1"/>
</dbReference>
<gene>
    <name evidence="11" type="primary">adhP</name>
    <name evidence="11" type="ORF">Mco01_29920</name>
</gene>
<dbReference type="EMBL" id="BOOC01000011">
    <property type="protein sequence ID" value="GIH39992.1"/>
    <property type="molecule type" value="Genomic_DNA"/>
</dbReference>
<comment type="catalytic activity">
    <reaction evidence="8">
        <text>a primary alcohol + NAD(+) = an aldehyde + NADH + H(+)</text>
        <dbReference type="Rhea" id="RHEA:10736"/>
        <dbReference type="ChEBI" id="CHEBI:15378"/>
        <dbReference type="ChEBI" id="CHEBI:15734"/>
        <dbReference type="ChEBI" id="CHEBI:17478"/>
        <dbReference type="ChEBI" id="CHEBI:57540"/>
        <dbReference type="ChEBI" id="CHEBI:57945"/>
        <dbReference type="EC" id="1.1.1.1"/>
    </reaction>
</comment>
<dbReference type="Pfam" id="PF08240">
    <property type="entry name" value="ADH_N"/>
    <property type="match status" value="1"/>
</dbReference>
<dbReference type="InterPro" id="IPR002328">
    <property type="entry name" value="ADH_Zn_CS"/>
</dbReference>
<reference evidence="11 12" key="1">
    <citation type="submission" date="2021-01" db="EMBL/GenBank/DDBJ databases">
        <title>Whole genome shotgun sequence of Microbispora corallina NBRC 16416.</title>
        <authorList>
            <person name="Komaki H."/>
            <person name="Tamura T."/>
        </authorList>
    </citation>
    <scope>NUCLEOTIDE SEQUENCE [LARGE SCALE GENOMIC DNA]</scope>
    <source>
        <strain evidence="11 12">NBRC 16416</strain>
    </source>
</reference>
<keyword evidence="6" id="KW-0560">Oxidoreductase</keyword>
<dbReference type="InterPro" id="IPR013149">
    <property type="entry name" value="ADH-like_C"/>
</dbReference>
<accession>A0ABQ4FYW1</accession>
<dbReference type="RefSeq" id="WP_036320318.1">
    <property type="nucleotide sequence ID" value="NZ_BAAAGP010000027.1"/>
</dbReference>
<proteinExistence type="inferred from homology"/>
<dbReference type="PANTHER" id="PTHR42940">
    <property type="entry name" value="ALCOHOL DEHYDROGENASE 1-RELATED"/>
    <property type="match status" value="1"/>
</dbReference>
<evidence type="ECO:0000256" key="6">
    <source>
        <dbReference type="ARBA" id="ARBA00023002"/>
    </source>
</evidence>
<evidence type="ECO:0000256" key="1">
    <source>
        <dbReference type="ARBA" id="ARBA00001947"/>
    </source>
</evidence>
<keyword evidence="12" id="KW-1185">Reference proteome</keyword>
<keyword evidence="5 9" id="KW-0862">Zinc</keyword>
<dbReference type="SMART" id="SM00829">
    <property type="entry name" value="PKS_ER"/>
    <property type="match status" value="1"/>
</dbReference>
<evidence type="ECO:0000313" key="12">
    <source>
        <dbReference type="Proteomes" id="UP000603904"/>
    </source>
</evidence>
<comment type="similarity">
    <text evidence="2 9">Belongs to the zinc-containing alcohol dehydrogenase family.</text>
</comment>
<dbReference type="EC" id="1.1.1.1" evidence="3"/>
<dbReference type="InterPro" id="IPR013154">
    <property type="entry name" value="ADH-like_N"/>
</dbReference>
<dbReference type="SUPFAM" id="SSF51735">
    <property type="entry name" value="NAD(P)-binding Rossmann-fold domains"/>
    <property type="match status" value="1"/>
</dbReference>
<dbReference type="Gene3D" id="3.40.50.720">
    <property type="entry name" value="NAD(P)-binding Rossmann-like Domain"/>
    <property type="match status" value="1"/>
</dbReference>
<keyword evidence="4 9" id="KW-0479">Metal-binding</keyword>
<evidence type="ECO:0000313" key="11">
    <source>
        <dbReference type="EMBL" id="GIH39992.1"/>
    </source>
</evidence>
<dbReference type="SUPFAM" id="SSF50129">
    <property type="entry name" value="GroES-like"/>
    <property type="match status" value="1"/>
</dbReference>
<dbReference type="InterPro" id="IPR020843">
    <property type="entry name" value="ER"/>
</dbReference>
<dbReference type="InterPro" id="IPR011032">
    <property type="entry name" value="GroES-like_sf"/>
</dbReference>
<dbReference type="Pfam" id="PF00107">
    <property type="entry name" value="ADH_zinc_N"/>
    <property type="match status" value="1"/>
</dbReference>
<feature type="domain" description="Enoyl reductase (ER)" evidence="10">
    <location>
        <begin position="10"/>
        <end position="336"/>
    </location>
</feature>
<comment type="caution">
    <text evidence="11">The sequence shown here is derived from an EMBL/GenBank/DDBJ whole genome shotgun (WGS) entry which is preliminary data.</text>
</comment>
<evidence type="ECO:0000259" key="10">
    <source>
        <dbReference type="SMART" id="SM00829"/>
    </source>
</evidence>
<evidence type="ECO:0000256" key="4">
    <source>
        <dbReference type="ARBA" id="ARBA00022723"/>
    </source>
</evidence>